<organism evidence="7 8">
    <name type="scientific">Drosophila guanche</name>
    <name type="common">Fruit fly</name>
    <dbReference type="NCBI Taxonomy" id="7266"/>
    <lineage>
        <taxon>Eukaryota</taxon>
        <taxon>Metazoa</taxon>
        <taxon>Ecdysozoa</taxon>
        <taxon>Arthropoda</taxon>
        <taxon>Hexapoda</taxon>
        <taxon>Insecta</taxon>
        <taxon>Pterygota</taxon>
        <taxon>Neoptera</taxon>
        <taxon>Endopterygota</taxon>
        <taxon>Diptera</taxon>
        <taxon>Brachycera</taxon>
        <taxon>Muscomorpha</taxon>
        <taxon>Ephydroidea</taxon>
        <taxon>Drosophilidae</taxon>
        <taxon>Drosophila</taxon>
        <taxon>Sophophora</taxon>
    </lineage>
</organism>
<proteinExistence type="predicted"/>
<gene>
    <name evidence="7" type="ORF">DGUA_6G015855</name>
</gene>
<feature type="transmembrane region" description="Helical" evidence="6">
    <location>
        <begin position="402"/>
        <end position="419"/>
    </location>
</feature>
<keyword evidence="8" id="KW-1185">Reference proteome</keyword>
<dbReference type="SUPFAM" id="SSF103473">
    <property type="entry name" value="MFS general substrate transporter"/>
    <property type="match status" value="1"/>
</dbReference>
<evidence type="ECO:0000256" key="2">
    <source>
        <dbReference type="ARBA" id="ARBA00022692"/>
    </source>
</evidence>
<dbReference type="EMBL" id="OUUW01000013">
    <property type="protein sequence ID" value="SPP88039.1"/>
    <property type="molecule type" value="Genomic_DNA"/>
</dbReference>
<dbReference type="Pfam" id="PF00083">
    <property type="entry name" value="Sugar_tr"/>
    <property type="match status" value="1"/>
</dbReference>
<evidence type="ECO:0000256" key="5">
    <source>
        <dbReference type="SAM" id="MobiDB-lite"/>
    </source>
</evidence>
<feature type="transmembrane region" description="Helical" evidence="6">
    <location>
        <begin position="523"/>
        <end position="542"/>
    </location>
</feature>
<comment type="subcellular location">
    <subcellularLocation>
        <location evidence="1">Membrane</location>
        <topology evidence="1">Multi-pass membrane protein</topology>
    </subcellularLocation>
</comment>
<dbReference type="InterPro" id="IPR005828">
    <property type="entry name" value="MFS_sugar_transport-like"/>
</dbReference>
<evidence type="ECO:0000313" key="8">
    <source>
        <dbReference type="Proteomes" id="UP000268350"/>
    </source>
</evidence>
<dbReference type="InterPro" id="IPR036259">
    <property type="entry name" value="MFS_trans_sf"/>
</dbReference>
<sequence>MAGSMRVAATESGRATDRTQRSAPHHPRDPQTPPAHRPQARATRHATQKTKQQQNNTPHRRGVSMHLGKSEPHFVKMDFEKILGKCGDCHRYQYMLMALYGFLMFVVSRHYFAQNVISFVPDHWCHHPALEHRSLEEIANIYSQFENPSCTRLASIDADGGNATASSEPCDRWFYNYDYGFRSMNAELNWVCDSAYKARVGQSLFFVGSMCGTLVFGLLGDSIGRIKAMILANLCGFVGDSATIFAQSLVTFSVSRFVSGLAAEANAYLMYILALEYVSPALRNTGLNIIMSVCYCLGMISASWQAVWVGEWRAFMAWSALPPLLVTLFYFLVQESAQWLVTRHDIDGAVLRLKRVANFNRREVSEEDFEQFRIHCKGQESAMQKQSKLMDALKTPRLRNRMIHVLVVFTIISLCYNTMSRNVEGQGISPFMMFTLFALTLPPSGLFLAQAQRSVGRKFTAVSSMVATGLMTAVCGILLSFWQQPSTPVLVTLALSSRFGISVCTGATMQISAELVPTCVRSGILAVAHVAGAAFSFVSPFILHLDTYFRAASSIILCVLLCVSAWICLLVPETRNKKLPMSLAEGEQFGKGERMFDFLRRHQRAGDDELSVEKNEKLVPE</sequence>
<feature type="transmembrane region" description="Helical" evidence="6">
    <location>
        <begin position="461"/>
        <end position="482"/>
    </location>
</feature>
<feature type="transmembrane region" description="Helical" evidence="6">
    <location>
        <begin position="548"/>
        <end position="571"/>
    </location>
</feature>
<protein>
    <submittedName>
        <fullName evidence="7">Blast:Organic cation transporter-like protein</fullName>
    </submittedName>
</protein>
<dbReference type="PANTHER" id="PTHR24064">
    <property type="entry name" value="SOLUTE CARRIER FAMILY 22 MEMBER"/>
    <property type="match status" value="1"/>
</dbReference>
<evidence type="ECO:0000313" key="7">
    <source>
        <dbReference type="EMBL" id="SPP88039.1"/>
    </source>
</evidence>
<dbReference type="Gene3D" id="1.20.1250.20">
    <property type="entry name" value="MFS general substrate transporter like domains"/>
    <property type="match status" value="1"/>
</dbReference>
<dbReference type="AlphaFoldDB" id="A0A3B0KN78"/>
<evidence type="ECO:0000256" key="4">
    <source>
        <dbReference type="ARBA" id="ARBA00023136"/>
    </source>
</evidence>
<feature type="transmembrane region" description="Helical" evidence="6">
    <location>
        <begin position="200"/>
        <end position="219"/>
    </location>
</feature>
<accession>A0A3B0KN78</accession>
<feature type="transmembrane region" description="Helical" evidence="6">
    <location>
        <begin position="287"/>
        <end position="309"/>
    </location>
</feature>
<evidence type="ECO:0000256" key="1">
    <source>
        <dbReference type="ARBA" id="ARBA00004141"/>
    </source>
</evidence>
<keyword evidence="2 6" id="KW-0812">Transmembrane</keyword>
<dbReference type="OrthoDB" id="6884957at2759"/>
<keyword evidence="3 6" id="KW-1133">Transmembrane helix</keyword>
<dbReference type="GO" id="GO:0022857">
    <property type="term" value="F:transmembrane transporter activity"/>
    <property type="evidence" value="ECO:0007669"/>
    <property type="project" value="InterPro"/>
</dbReference>
<feature type="transmembrane region" description="Helical" evidence="6">
    <location>
        <begin position="231"/>
        <end position="250"/>
    </location>
</feature>
<feature type="compositionally biased region" description="Basic residues" evidence="5">
    <location>
        <begin position="38"/>
        <end position="48"/>
    </location>
</feature>
<feature type="transmembrane region" description="Helical" evidence="6">
    <location>
        <begin position="94"/>
        <end position="112"/>
    </location>
</feature>
<keyword evidence="4 6" id="KW-0472">Membrane</keyword>
<feature type="transmembrane region" description="Helical" evidence="6">
    <location>
        <begin position="431"/>
        <end position="449"/>
    </location>
</feature>
<feature type="transmembrane region" description="Helical" evidence="6">
    <location>
        <begin position="488"/>
        <end position="511"/>
    </location>
</feature>
<dbReference type="OMA" id="NRWIYHY"/>
<feature type="region of interest" description="Disordered" evidence="5">
    <location>
        <begin position="1"/>
        <end position="65"/>
    </location>
</feature>
<feature type="transmembrane region" description="Helical" evidence="6">
    <location>
        <begin position="315"/>
        <end position="333"/>
    </location>
</feature>
<evidence type="ECO:0000256" key="3">
    <source>
        <dbReference type="ARBA" id="ARBA00022989"/>
    </source>
</evidence>
<feature type="transmembrane region" description="Helical" evidence="6">
    <location>
        <begin position="256"/>
        <end position="275"/>
    </location>
</feature>
<dbReference type="GO" id="GO:0016020">
    <property type="term" value="C:membrane"/>
    <property type="evidence" value="ECO:0007669"/>
    <property type="project" value="UniProtKB-SubCell"/>
</dbReference>
<dbReference type="Proteomes" id="UP000268350">
    <property type="component" value="Unassembled WGS sequence"/>
</dbReference>
<evidence type="ECO:0000256" key="6">
    <source>
        <dbReference type="SAM" id="Phobius"/>
    </source>
</evidence>
<reference evidence="8" key="1">
    <citation type="submission" date="2018-01" db="EMBL/GenBank/DDBJ databases">
        <authorList>
            <person name="Alioto T."/>
            <person name="Alioto T."/>
        </authorList>
    </citation>
    <scope>NUCLEOTIDE SEQUENCE [LARGE SCALE GENOMIC DNA]</scope>
</reference>
<name>A0A3B0KN78_DROGU</name>